<dbReference type="InterPro" id="IPR000835">
    <property type="entry name" value="HTH_MarR-typ"/>
</dbReference>
<dbReference type="AlphaFoldDB" id="A0A919YKI8"/>
<dbReference type="PANTHER" id="PTHR42756">
    <property type="entry name" value="TRANSCRIPTIONAL REGULATOR, MARR"/>
    <property type="match status" value="1"/>
</dbReference>
<keyword evidence="1" id="KW-0805">Transcription regulation</keyword>
<evidence type="ECO:0000256" key="3">
    <source>
        <dbReference type="ARBA" id="ARBA00023163"/>
    </source>
</evidence>
<evidence type="ECO:0000256" key="1">
    <source>
        <dbReference type="ARBA" id="ARBA00023015"/>
    </source>
</evidence>
<keyword evidence="3" id="KW-0804">Transcription</keyword>
<feature type="domain" description="HTH marR-type" evidence="4">
    <location>
        <begin position="1"/>
        <end position="136"/>
    </location>
</feature>
<proteinExistence type="predicted"/>
<dbReference type="EMBL" id="BORT01000046">
    <property type="protein sequence ID" value="GIO51203.1"/>
    <property type="molecule type" value="Genomic_DNA"/>
</dbReference>
<dbReference type="PROSITE" id="PS50995">
    <property type="entry name" value="HTH_MARR_2"/>
    <property type="match status" value="1"/>
</dbReference>
<dbReference type="PANTHER" id="PTHR42756:SF1">
    <property type="entry name" value="TRANSCRIPTIONAL REPRESSOR OF EMRAB OPERON"/>
    <property type="match status" value="1"/>
</dbReference>
<dbReference type="InterPro" id="IPR036388">
    <property type="entry name" value="WH-like_DNA-bd_sf"/>
</dbReference>
<evidence type="ECO:0000256" key="2">
    <source>
        <dbReference type="ARBA" id="ARBA00023125"/>
    </source>
</evidence>
<accession>A0A919YKI8</accession>
<evidence type="ECO:0000259" key="4">
    <source>
        <dbReference type="PROSITE" id="PS50995"/>
    </source>
</evidence>
<comment type="caution">
    <text evidence="5">The sequence shown here is derived from an EMBL/GenBank/DDBJ whole genome shotgun (WGS) entry which is preliminary data.</text>
</comment>
<name>A0A919YKI8_9BACL</name>
<organism evidence="5 6">
    <name type="scientific">Paenibacillus azoreducens</name>
    <dbReference type="NCBI Taxonomy" id="116718"/>
    <lineage>
        <taxon>Bacteria</taxon>
        <taxon>Bacillati</taxon>
        <taxon>Bacillota</taxon>
        <taxon>Bacilli</taxon>
        <taxon>Bacillales</taxon>
        <taxon>Paenibacillaceae</taxon>
        <taxon>Paenibacillus</taxon>
    </lineage>
</organism>
<dbReference type="PRINTS" id="PR00598">
    <property type="entry name" value="HTHMARR"/>
</dbReference>
<dbReference type="RefSeq" id="WP_194233368.1">
    <property type="nucleotide sequence ID" value="NZ_AP025343.1"/>
</dbReference>
<keyword evidence="2" id="KW-0238">DNA-binding</keyword>
<dbReference type="SMART" id="SM00347">
    <property type="entry name" value="HTH_MARR"/>
    <property type="match status" value="1"/>
</dbReference>
<dbReference type="GO" id="GO:0003700">
    <property type="term" value="F:DNA-binding transcription factor activity"/>
    <property type="evidence" value="ECO:0007669"/>
    <property type="project" value="InterPro"/>
</dbReference>
<protein>
    <recommendedName>
        <fullName evidence="4">HTH marR-type domain-containing protein</fullName>
    </recommendedName>
</protein>
<keyword evidence="6" id="KW-1185">Reference proteome</keyword>
<reference evidence="5 6" key="1">
    <citation type="submission" date="2021-03" db="EMBL/GenBank/DDBJ databases">
        <title>Antimicrobial resistance genes in bacteria isolated from Japanese honey, and their potential for conferring macrolide and lincosamide resistance in the American foulbrood pathogen Paenibacillus larvae.</title>
        <authorList>
            <person name="Okamoto M."/>
            <person name="Kumagai M."/>
            <person name="Kanamori H."/>
            <person name="Takamatsu D."/>
        </authorList>
    </citation>
    <scope>NUCLEOTIDE SEQUENCE [LARGE SCALE GENOMIC DNA]</scope>
    <source>
        <strain evidence="5 6">J34TS1</strain>
    </source>
</reference>
<dbReference type="InterPro" id="IPR023187">
    <property type="entry name" value="Tscrpt_reg_MarR-type_CS"/>
</dbReference>
<dbReference type="GO" id="GO:0003677">
    <property type="term" value="F:DNA binding"/>
    <property type="evidence" value="ECO:0007669"/>
    <property type="project" value="UniProtKB-KW"/>
</dbReference>
<dbReference type="PROSITE" id="PS01117">
    <property type="entry name" value="HTH_MARR_1"/>
    <property type="match status" value="1"/>
</dbReference>
<gene>
    <name evidence="5" type="ORF">J34TS1_59680</name>
</gene>
<dbReference type="SUPFAM" id="SSF46785">
    <property type="entry name" value="Winged helix' DNA-binding domain"/>
    <property type="match status" value="1"/>
</dbReference>
<evidence type="ECO:0000313" key="5">
    <source>
        <dbReference type="EMBL" id="GIO51203.1"/>
    </source>
</evidence>
<sequence length="144" mass="16337">MKKEPIGKIISYIHRSNQKILAKHLAPYGIGGGGQHSFLKVVLRKPGINQDQLTQELKFDKATTARSVKQLEQSGYIKRIPDPDDRRSLLLYPTPKAEEFAPVLQSILDDASKRLAMYLSPEEEDQLLALLHKIDRSLSDWEDS</sequence>
<dbReference type="Proteomes" id="UP000682811">
    <property type="component" value="Unassembled WGS sequence"/>
</dbReference>
<dbReference type="Pfam" id="PF01047">
    <property type="entry name" value="MarR"/>
    <property type="match status" value="1"/>
</dbReference>
<dbReference type="InterPro" id="IPR036390">
    <property type="entry name" value="WH_DNA-bd_sf"/>
</dbReference>
<dbReference type="Gene3D" id="1.10.10.10">
    <property type="entry name" value="Winged helix-like DNA-binding domain superfamily/Winged helix DNA-binding domain"/>
    <property type="match status" value="1"/>
</dbReference>
<evidence type="ECO:0000313" key="6">
    <source>
        <dbReference type="Proteomes" id="UP000682811"/>
    </source>
</evidence>